<evidence type="ECO:0000313" key="2">
    <source>
        <dbReference type="Proteomes" id="UP000638849"/>
    </source>
</evidence>
<dbReference type="EMBL" id="JAEEAQ010000024">
    <property type="protein sequence ID" value="MBI0312303.1"/>
    <property type="molecule type" value="Genomic_DNA"/>
</dbReference>
<sequence>MNEALQRVAPAVGQSRTKVVYSFGREDQLDRAAISRLVIALSRLLDPAAALTATADVELALTGPSPVGGVHFWTACGAGSAWTP</sequence>
<evidence type="ECO:0000313" key="1">
    <source>
        <dbReference type="EMBL" id="MBI0312303.1"/>
    </source>
</evidence>
<protein>
    <submittedName>
        <fullName evidence="1">Uncharacterized protein</fullName>
    </submittedName>
</protein>
<comment type="caution">
    <text evidence="1">The sequence shown here is derived from an EMBL/GenBank/DDBJ whole genome shotgun (WGS) entry which is preliminary data.</text>
</comment>
<dbReference type="Proteomes" id="UP000638849">
    <property type="component" value="Unassembled WGS sequence"/>
</dbReference>
<proteinExistence type="predicted"/>
<name>A0ABS0R4J6_9ACTN</name>
<gene>
    <name evidence="1" type="ORF">JBF12_04610</name>
</gene>
<accession>A0ABS0R4J6</accession>
<organism evidence="1 2">
    <name type="scientific">Streptomyces javensis</name>
    <dbReference type="NCBI Taxonomy" id="114698"/>
    <lineage>
        <taxon>Bacteria</taxon>
        <taxon>Bacillati</taxon>
        <taxon>Actinomycetota</taxon>
        <taxon>Actinomycetes</taxon>
        <taxon>Kitasatosporales</taxon>
        <taxon>Streptomycetaceae</taxon>
        <taxon>Streptomyces</taxon>
        <taxon>Streptomyces violaceusniger group</taxon>
    </lineage>
</organism>
<reference evidence="1 2" key="1">
    <citation type="submission" date="2020-12" db="EMBL/GenBank/DDBJ databases">
        <authorList>
            <person name="Kusuma A.B."/>
            <person name="Nouioui I."/>
            <person name="Goodfellow M."/>
        </authorList>
    </citation>
    <scope>NUCLEOTIDE SEQUENCE [LARGE SCALE GENOMIC DNA]</scope>
    <source>
        <strain evidence="1 2">DSM 41764</strain>
    </source>
</reference>
<keyword evidence="2" id="KW-1185">Reference proteome</keyword>